<protein>
    <submittedName>
        <fullName evidence="7">ABC transporter ATP-binding protein</fullName>
    </submittedName>
    <submittedName>
        <fullName evidence="6">Zinc import ATP-binding protein ZnuC</fullName>
    </submittedName>
</protein>
<dbReference type="KEGG" id="nsr:NS506_01223"/>
<evidence type="ECO:0000259" key="5">
    <source>
        <dbReference type="PROSITE" id="PS50893"/>
    </source>
</evidence>
<organism evidence="7 8">
    <name type="scientific">Nocardia seriolae</name>
    <dbReference type="NCBI Taxonomy" id="37332"/>
    <lineage>
        <taxon>Bacteria</taxon>
        <taxon>Bacillati</taxon>
        <taxon>Actinomycetota</taxon>
        <taxon>Actinomycetes</taxon>
        <taxon>Mycobacteriales</taxon>
        <taxon>Nocardiaceae</taxon>
        <taxon>Nocardia</taxon>
    </lineage>
</organism>
<feature type="region of interest" description="Disordered" evidence="4">
    <location>
        <begin position="1"/>
        <end position="93"/>
    </location>
</feature>
<evidence type="ECO:0000256" key="3">
    <source>
        <dbReference type="ARBA" id="ARBA00022840"/>
    </source>
</evidence>
<feature type="domain" description="ABC transporter" evidence="5">
    <location>
        <begin position="118"/>
        <end position="352"/>
    </location>
</feature>
<dbReference type="InterPro" id="IPR003593">
    <property type="entry name" value="AAA+_ATPase"/>
</dbReference>
<evidence type="ECO:0000313" key="6">
    <source>
        <dbReference type="EMBL" id="APA95296.1"/>
    </source>
</evidence>
<dbReference type="PANTHER" id="PTHR42734">
    <property type="entry name" value="METAL TRANSPORT SYSTEM ATP-BINDING PROTEIN TM_0124-RELATED"/>
    <property type="match status" value="1"/>
</dbReference>
<keyword evidence="3 7" id="KW-0067">ATP-binding</keyword>
<dbReference type="Pfam" id="PF00005">
    <property type="entry name" value="ABC_tran"/>
    <property type="match status" value="1"/>
</dbReference>
<evidence type="ECO:0000256" key="2">
    <source>
        <dbReference type="ARBA" id="ARBA00022741"/>
    </source>
</evidence>
<keyword evidence="1" id="KW-0813">Transport</keyword>
<reference evidence="7 8" key="2">
    <citation type="journal article" date="2016" name="Genome Announc.">
        <title>Draft Genome Sequence of Erythromycin- and Oxytetracycline-Sensitive Nocardia seriolae Strain U-1 (NBRC 110359).</title>
        <authorList>
            <person name="Imajoh M."/>
            <person name="Sukeda M."/>
            <person name="Shimizu M."/>
            <person name="Yamane J."/>
            <person name="Ohnishi K."/>
            <person name="Oshima S."/>
        </authorList>
    </citation>
    <scope>NUCLEOTIDE SEQUENCE [LARGE SCALE GENOMIC DNA]</scope>
    <source>
        <strain evidence="7 8">U-1</strain>
    </source>
</reference>
<dbReference type="GO" id="GO:0005524">
    <property type="term" value="F:ATP binding"/>
    <property type="evidence" value="ECO:0007669"/>
    <property type="project" value="UniProtKB-KW"/>
</dbReference>
<dbReference type="EMBL" id="BBYQ01000010">
    <property type="protein sequence ID" value="GAP26755.1"/>
    <property type="molecule type" value="Genomic_DNA"/>
</dbReference>
<keyword evidence="2" id="KW-0547">Nucleotide-binding</keyword>
<evidence type="ECO:0000256" key="4">
    <source>
        <dbReference type="SAM" id="MobiDB-lite"/>
    </source>
</evidence>
<dbReference type="Proteomes" id="UP000037179">
    <property type="component" value="Unassembled WGS sequence"/>
</dbReference>
<name>A0ABC9YMV6_9NOCA</name>
<sequence>MSANPDAPATTAVTTPKPGCALTGARPRTPSGRAGRADHPGQTDSLTTDITRADATSAPVDRPAPRDDSNAAAAQPGARISDSGDHGRDSDVADRCGASEALAASATERGRQSGTPAVRLSGARLSFGERTLWEGLDLEVEAGEFIAVLGPNGSGKTSMLRMLLGQVALSAGTAEVAGAPARLGNPAIGYVPQQKTIEGGAQLRGVDLVGLGVDGHRWGIGFRGRNHRKRKVAEAISAVGAEQFAYAPLDALSGGEQQRLRVAQALAGDPKVLLCDEPLLSLDLANQRLVSELIDKRRRSHDTAVLFVTHEINPILPLVDRVLYLVDGQFRIGTPDEVMNSETLSELYGTEVDVLRVRGRLVVVGTGDAMDALGESGAAHCHGENRHNHGEHRSEARA</sequence>
<reference evidence="8" key="1">
    <citation type="submission" date="2015-07" db="EMBL/GenBank/DDBJ databases">
        <title>Nocardia seriolae U-1 whole genome shotgun sequence.</title>
        <authorList>
            <person name="Imajoh M."/>
            <person name="Fukumoto Y."/>
            <person name="Sukeda M."/>
            <person name="Yamane J."/>
            <person name="Yamasaki K."/>
            <person name="Shimizu M."/>
            <person name="Ohnishi K."/>
            <person name="Oshima S."/>
        </authorList>
    </citation>
    <scope>NUCLEOTIDE SEQUENCE [LARGE SCALE GENOMIC DNA]</scope>
    <source>
        <strain evidence="8">U-1</strain>
    </source>
</reference>
<feature type="compositionally biased region" description="Basic and acidic residues" evidence="4">
    <location>
        <begin position="381"/>
        <end position="398"/>
    </location>
</feature>
<keyword evidence="8" id="KW-1185">Reference proteome</keyword>
<evidence type="ECO:0000313" key="9">
    <source>
        <dbReference type="Proteomes" id="UP000180166"/>
    </source>
</evidence>
<dbReference type="Proteomes" id="UP000180166">
    <property type="component" value="Chromosome"/>
</dbReference>
<accession>A0ABC9YMV6</accession>
<gene>
    <name evidence="6" type="ORF">NS506_01223</name>
    <name evidence="7" type="ORF">NSK11_contig00010-0006</name>
</gene>
<evidence type="ECO:0000313" key="8">
    <source>
        <dbReference type="Proteomes" id="UP000037179"/>
    </source>
</evidence>
<proteinExistence type="predicted"/>
<feature type="compositionally biased region" description="Basic and acidic residues" evidence="4">
    <location>
        <begin position="82"/>
        <end position="93"/>
    </location>
</feature>
<dbReference type="SUPFAM" id="SSF52540">
    <property type="entry name" value="P-loop containing nucleoside triphosphate hydrolases"/>
    <property type="match status" value="1"/>
</dbReference>
<dbReference type="PROSITE" id="PS50893">
    <property type="entry name" value="ABC_TRANSPORTER_2"/>
    <property type="match status" value="1"/>
</dbReference>
<dbReference type="InterPro" id="IPR017871">
    <property type="entry name" value="ABC_transporter-like_CS"/>
</dbReference>
<reference evidence="6 9" key="3">
    <citation type="submission" date="2016-10" db="EMBL/GenBank/DDBJ databases">
        <title>Genome sequence of Nocardia seriolae strain EM150506, isolated from Anguila japonica.</title>
        <authorList>
            <person name="Han H.-J."/>
        </authorList>
    </citation>
    <scope>NUCLEOTIDE SEQUENCE [LARGE SCALE GENOMIC DNA]</scope>
    <source>
        <strain evidence="6 9">EM150506</strain>
    </source>
</reference>
<feature type="region of interest" description="Disordered" evidence="4">
    <location>
        <begin position="378"/>
        <end position="398"/>
    </location>
</feature>
<dbReference type="PROSITE" id="PS00211">
    <property type="entry name" value="ABC_TRANSPORTER_1"/>
    <property type="match status" value="1"/>
</dbReference>
<dbReference type="SMART" id="SM00382">
    <property type="entry name" value="AAA"/>
    <property type="match status" value="1"/>
</dbReference>
<dbReference type="InterPro" id="IPR027417">
    <property type="entry name" value="P-loop_NTPase"/>
</dbReference>
<evidence type="ECO:0000313" key="7">
    <source>
        <dbReference type="EMBL" id="GAP26755.1"/>
    </source>
</evidence>
<evidence type="ECO:0000256" key="1">
    <source>
        <dbReference type="ARBA" id="ARBA00022448"/>
    </source>
</evidence>
<dbReference type="Gene3D" id="3.40.50.300">
    <property type="entry name" value="P-loop containing nucleotide triphosphate hydrolases"/>
    <property type="match status" value="1"/>
</dbReference>
<dbReference type="InterPro" id="IPR003439">
    <property type="entry name" value="ABC_transporter-like_ATP-bd"/>
</dbReference>
<dbReference type="InterPro" id="IPR050153">
    <property type="entry name" value="Metal_Ion_Import_ABC"/>
</dbReference>
<dbReference type="EMBL" id="CP017839">
    <property type="protein sequence ID" value="APA95296.1"/>
    <property type="molecule type" value="Genomic_DNA"/>
</dbReference>
<dbReference type="AlphaFoldDB" id="A0ABC9YMV6"/>
<feature type="compositionally biased region" description="Low complexity" evidence="4">
    <location>
        <begin position="1"/>
        <end position="18"/>
    </location>
</feature>